<keyword evidence="6" id="KW-1133">Transmembrane helix</keyword>
<name>A0A2S5B1F4_9BASI</name>
<feature type="repeat" description="Solcar" evidence="9">
    <location>
        <begin position="110"/>
        <end position="196"/>
    </location>
</feature>
<feature type="repeat" description="Solcar" evidence="9">
    <location>
        <begin position="17"/>
        <end position="102"/>
    </location>
</feature>
<sequence length="300" mass="32245">MDGKELPTLPPPATRPVSTAASLIAGSAGGMCQVIAGNPLDVLKTRAQLAAPGQYKGTLDIALQTFRNEGILAFYKGVTPPLVGIAAVNSLLFAANTTARRLISPYPDQLSIPQIAGAGALAGAIQAVLASPVEMFKVRLQAQYGPNPKRLRDIVGEMYGKYGWKNGIMRGYWITFVREIPAYAGFYAGYEFSKRKLQKELGTKNLPIWATLTAGGIGGLGYWLSCYPLDVVKSRIQNAEQPPRGANYIANTFRDIYRREGAKAFIAGLTPSLLRAVPAAAATFVAFEVTLEALQKHTNL</sequence>
<evidence type="ECO:0000256" key="9">
    <source>
        <dbReference type="PROSITE-ProRule" id="PRU00282"/>
    </source>
</evidence>
<evidence type="ECO:0000256" key="8">
    <source>
        <dbReference type="ARBA" id="ARBA00023136"/>
    </source>
</evidence>
<reference evidence="11 12" key="1">
    <citation type="journal article" date="2018" name="Front. Microbiol.">
        <title>Prospects for Fungal Bioremediation of Acidic Radioactive Waste Sites: Characterization and Genome Sequence of Rhodotorula taiwanensis MD1149.</title>
        <authorList>
            <person name="Tkavc R."/>
            <person name="Matrosova V.Y."/>
            <person name="Grichenko O.E."/>
            <person name="Gostincar C."/>
            <person name="Volpe R.P."/>
            <person name="Klimenkova P."/>
            <person name="Gaidamakova E.K."/>
            <person name="Zhou C.E."/>
            <person name="Stewart B.J."/>
            <person name="Lyman M.G."/>
            <person name="Malfatti S.A."/>
            <person name="Rubinfeld B."/>
            <person name="Courtot M."/>
            <person name="Singh J."/>
            <person name="Dalgard C.L."/>
            <person name="Hamilton T."/>
            <person name="Frey K.G."/>
            <person name="Gunde-Cimerman N."/>
            <person name="Dugan L."/>
            <person name="Daly M.J."/>
        </authorList>
    </citation>
    <scope>NUCLEOTIDE SEQUENCE [LARGE SCALE GENOMIC DNA]</scope>
    <source>
        <strain evidence="11 12">MD1149</strain>
    </source>
</reference>
<organism evidence="11 12">
    <name type="scientific">Rhodotorula taiwanensis</name>
    <dbReference type="NCBI Taxonomy" id="741276"/>
    <lineage>
        <taxon>Eukaryota</taxon>
        <taxon>Fungi</taxon>
        <taxon>Dikarya</taxon>
        <taxon>Basidiomycota</taxon>
        <taxon>Pucciniomycotina</taxon>
        <taxon>Microbotryomycetes</taxon>
        <taxon>Sporidiobolales</taxon>
        <taxon>Sporidiobolaceae</taxon>
        <taxon>Rhodotorula</taxon>
    </lineage>
</organism>
<dbReference type="Gene3D" id="1.50.40.10">
    <property type="entry name" value="Mitochondrial carrier domain"/>
    <property type="match status" value="2"/>
</dbReference>
<dbReference type="GO" id="GO:0000064">
    <property type="term" value="F:L-ornithine transmembrane transporter activity"/>
    <property type="evidence" value="ECO:0007669"/>
    <property type="project" value="TreeGrafter"/>
</dbReference>
<evidence type="ECO:0000256" key="3">
    <source>
        <dbReference type="ARBA" id="ARBA00022448"/>
    </source>
</evidence>
<dbReference type="PANTHER" id="PTHR45624:SF45">
    <property type="entry name" value="MITOCHONDRIAL CARRIER"/>
    <property type="match status" value="1"/>
</dbReference>
<keyword evidence="8 9" id="KW-0472">Membrane</keyword>
<dbReference type="PROSITE" id="PS50920">
    <property type="entry name" value="SOLCAR"/>
    <property type="match status" value="3"/>
</dbReference>
<evidence type="ECO:0000256" key="7">
    <source>
        <dbReference type="ARBA" id="ARBA00023128"/>
    </source>
</evidence>
<evidence type="ECO:0000256" key="6">
    <source>
        <dbReference type="ARBA" id="ARBA00022989"/>
    </source>
</evidence>
<accession>A0A2S5B1F4</accession>
<evidence type="ECO:0000256" key="5">
    <source>
        <dbReference type="ARBA" id="ARBA00022737"/>
    </source>
</evidence>
<keyword evidence="4 9" id="KW-0812">Transmembrane</keyword>
<dbReference type="OrthoDB" id="14252at2759"/>
<protein>
    <submittedName>
        <fullName evidence="11">Uncharacterized protein</fullName>
    </submittedName>
</protein>
<comment type="similarity">
    <text evidence="2 10">Belongs to the mitochondrial carrier (TC 2.A.29) family.</text>
</comment>
<dbReference type="EMBL" id="PJQD01000115">
    <property type="protein sequence ID" value="POY70575.1"/>
    <property type="molecule type" value="Genomic_DNA"/>
</dbReference>
<dbReference type="InterPro" id="IPR023395">
    <property type="entry name" value="MCP_dom_sf"/>
</dbReference>
<dbReference type="Proteomes" id="UP000237144">
    <property type="component" value="Unassembled WGS sequence"/>
</dbReference>
<feature type="repeat" description="Solcar" evidence="9">
    <location>
        <begin position="206"/>
        <end position="293"/>
    </location>
</feature>
<dbReference type="InterPro" id="IPR050567">
    <property type="entry name" value="Mitochondrial_Carrier"/>
</dbReference>
<evidence type="ECO:0000256" key="1">
    <source>
        <dbReference type="ARBA" id="ARBA00004225"/>
    </source>
</evidence>
<keyword evidence="12" id="KW-1185">Reference proteome</keyword>
<evidence type="ECO:0000313" key="11">
    <source>
        <dbReference type="EMBL" id="POY70575.1"/>
    </source>
</evidence>
<dbReference type="GO" id="GO:1990575">
    <property type="term" value="P:mitochondrial L-ornithine transmembrane transport"/>
    <property type="evidence" value="ECO:0007669"/>
    <property type="project" value="TreeGrafter"/>
</dbReference>
<proteinExistence type="inferred from homology"/>
<keyword evidence="3 10" id="KW-0813">Transport</keyword>
<keyword evidence="5" id="KW-0677">Repeat</keyword>
<gene>
    <name evidence="11" type="ORF">BMF94_6490</name>
</gene>
<comment type="subcellular location">
    <subcellularLocation>
        <location evidence="1">Mitochondrion membrane</location>
        <topology evidence="1">Multi-pass membrane protein</topology>
    </subcellularLocation>
</comment>
<comment type="caution">
    <text evidence="11">The sequence shown here is derived from an EMBL/GenBank/DDBJ whole genome shotgun (WGS) entry which is preliminary data.</text>
</comment>
<evidence type="ECO:0000256" key="10">
    <source>
        <dbReference type="RuleBase" id="RU000488"/>
    </source>
</evidence>
<evidence type="ECO:0000256" key="4">
    <source>
        <dbReference type="ARBA" id="ARBA00022692"/>
    </source>
</evidence>
<dbReference type="PANTHER" id="PTHR45624">
    <property type="entry name" value="MITOCHONDRIAL BASIC AMINO ACIDS TRANSPORTER-RELATED"/>
    <property type="match status" value="1"/>
</dbReference>
<dbReference type="Pfam" id="PF00153">
    <property type="entry name" value="Mito_carr"/>
    <property type="match status" value="3"/>
</dbReference>
<dbReference type="AlphaFoldDB" id="A0A2S5B1F4"/>
<dbReference type="SUPFAM" id="SSF103506">
    <property type="entry name" value="Mitochondrial carrier"/>
    <property type="match status" value="1"/>
</dbReference>
<keyword evidence="7" id="KW-0496">Mitochondrion</keyword>
<evidence type="ECO:0000313" key="12">
    <source>
        <dbReference type="Proteomes" id="UP000237144"/>
    </source>
</evidence>
<dbReference type="GO" id="GO:0031966">
    <property type="term" value="C:mitochondrial membrane"/>
    <property type="evidence" value="ECO:0007669"/>
    <property type="project" value="UniProtKB-SubCell"/>
</dbReference>
<evidence type="ECO:0000256" key="2">
    <source>
        <dbReference type="ARBA" id="ARBA00006375"/>
    </source>
</evidence>
<dbReference type="InterPro" id="IPR018108">
    <property type="entry name" value="MCP_transmembrane"/>
</dbReference>